<organism evidence="1 2">
    <name type="scientific">Ilex paraguariensis</name>
    <name type="common">yerba mate</name>
    <dbReference type="NCBI Taxonomy" id="185542"/>
    <lineage>
        <taxon>Eukaryota</taxon>
        <taxon>Viridiplantae</taxon>
        <taxon>Streptophyta</taxon>
        <taxon>Embryophyta</taxon>
        <taxon>Tracheophyta</taxon>
        <taxon>Spermatophyta</taxon>
        <taxon>Magnoliopsida</taxon>
        <taxon>eudicotyledons</taxon>
        <taxon>Gunneridae</taxon>
        <taxon>Pentapetalae</taxon>
        <taxon>asterids</taxon>
        <taxon>campanulids</taxon>
        <taxon>Aquifoliales</taxon>
        <taxon>Aquifoliaceae</taxon>
        <taxon>Ilex</taxon>
    </lineage>
</organism>
<dbReference type="AlphaFoldDB" id="A0ABC8TMW6"/>
<accession>A0ABC8TMW6</accession>
<dbReference type="EMBL" id="CAUOFW020005258">
    <property type="protein sequence ID" value="CAK9169171.1"/>
    <property type="molecule type" value="Genomic_DNA"/>
</dbReference>
<protein>
    <submittedName>
        <fullName evidence="1">Uncharacterized protein</fullName>
    </submittedName>
</protein>
<sequence length="121" mass="12027">MLASQGLVVGGGGERKGIEGNVVGMVGIEGMVGREVAGSGGSDTFGMVGSGGIWVAGIGGNVGFGRIGTVGSVGIAGSGGNVDLGRDGNVGSVGAEVCKRLRAPKLIWILDKIRIKERMEE</sequence>
<keyword evidence="2" id="KW-1185">Reference proteome</keyword>
<evidence type="ECO:0000313" key="1">
    <source>
        <dbReference type="EMBL" id="CAK9169171.1"/>
    </source>
</evidence>
<proteinExistence type="predicted"/>
<reference evidence="1 2" key="1">
    <citation type="submission" date="2024-02" db="EMBL/GenBank/DDBJ databases">
        <authorList>
            <person name="Vignale AGUSTIN F."/>
            <person name="Sosa J E."/>
            <person name="Modenutti C."/>
        </authorList>
    </citation>
    <scope>NUCLEOTIDE SEQUENCE [LARGE SCALE GENOMIC DNA]</scope>
</reference>
<name>A0ABC8TMW6_9AQUA</name>
<gene>
    <name evidence="1" type="ORF">ILEXP_LOCUS38617</name>
</gene>
<comment type="caution">
    <text evidence="1">The sequence shown here is derived from an EMBL/GenBank/DDBJ whole genome shotgun (WGS) entry which is preliminary data.</text>
</comment>
<evidence type="ECO:0000313" key="2">
    <source>
        <dbReference type="Proteomes" id="UP001642360"/>
    </source>
</evidence>
<dbReference type="Proteomes" id="UP001642360">
    <property type="component" value="Unassembled WGS sequence"/>
</dbReference>